<feature type="transmembrane region" description="Helical" evidence="1">
    <location>
        <begin position="137"/>
        <end position="159"/>
    </location>
</feature>
<feature type="transmembrane region" description="Helical" evidence="1">
    <location>
        <begin position="33"/>
        <end position="57"/>
    </location>
</feature>
<feature type="transmembrane region" description="Helical" evidence="1">
    <location>
        <begin position="207"/>
        <end position="230"/>
    </location>
</feature>
<keyword evidence="3" id="KW-1185">Reference proteome</keyword>
<accession>A0A437ALR0</accession>
<dbReference type="Proteomes" id="UP000282876">
    <property type="component" value="Unassembled WGS sequence"/>
</dbReference>
<proteinExistence type="predicted"/>
<dbReference type="EMBL" id="RCSS01000370">
    <property type="protein sequence ID" value="RVD91916.1"/>
    <property type="molecule type" value="Genomic_DNA"/>
</dbReference>
<name>A0A437ALR0_9MICR</name>
<keyword evidence="1" id="KW-0472">Membrane</keyword>
<dbReference type="AlphaFoldDB" id="A0A437ALR0"/>
<evidence type="ECO:0000313" key="2">
    <source>
        <dbReference type="EMBL" id="RVD91916.1"/>
    </source>
</evidence>
<feature type="transmembrane region" description="Helical" evidence="1">
    <location>
        <begin position="63"/>
        <end position="84"/>
    </location>
</feature>
<organism evidence="2 3">
    <name type="scientific">Tubulinosema ratisbonensis</name>
    <dbReference type="NCBI Taxonomy" id="291195"/>
    <lineage>
        <taxon>Eukaryota</taxon>
        <taxon>Fungi</taxon>
        <taxon>Fungi incertae sedis</taxon>
        <taxon>Microsporidia</taxon>
        <taxon>Tubulinosematoidea</taxon>
        <taxon>Tubulinosematidae</taxon>
        <taxon>Tubulinosema</taxon>
    </lineage>
</organism>
<feature type="transmembrane region" description="Helical" evidence="1">
    <location>
        <begin position="242"/>
        <end position="262"/>
    </location>
</feature>
<keyword evidence="1" id="KW-0812">Transmembrane</keyword>
<gene>
    <name evidence="2" type="ORF">TUBRATIS_16110</name>
</gene>
<protein>
    <submittedName>
        <fullName evidence="2">Uncharacterized protein</fullName>
    </submittedName>
</protein>
<keyword evidence="1" id="KW-1133">Transmembrane helix</keyword>
<dbReference type="VEuPathDB" id="MicrosporidiaDB:TUBRATIS_16110"/>
<evidence type="ECO:0000313" key="3">
    <source>
        <dbReference type="Proteomes" id="UP000282876"/>
    </source>
</evidence>
<feature type="transmembrane region" description="Helical" evidence="1">
    <location>
        <begin position="104"/>
        <end position="125"/>
    </location>
</feature>
<evidence type="ECO:0000256" key="1">
    <source>
        <dbReference type="SAM" id="Phobius"/>
    </source>
</evidence>
<sequence length="301" mass="36260">MGRETKFNVNEKNGHNELKTLLKHPIKKSHNKIAFCIYIINESLLSLLLSCILLRMYQFISCTLFSVIYITFKITNHLLCYNIFLKFRKFTLILIRIRNFIDDFLMLCYFLVFLSVNFIYTHRILKHCLYKLEPGVISMFFVGILSLLINMFLLSKIFINYIKDSYFRHFLNVNEFFQILVWRIRIMLLIYVSLFVLVLFFLQKTYFLFYILVSLFSLLAVPGIVFEFIYNNLNIDLSYYDAMLASFLFEIAKFFLFMLTVFNEFILATNEVDKVCYFYLFDKKAYVDEKTWAHDIINKYF</sequence>
<comment type="caution">
    <text evidence="2">The sequence shown here is derived from an EMBL/GenBank/DDBJ whole genome shotgun (WGS) entry which is preliminary data.</text>
</comment>
<feature type="transmembrane region" description="Helical" evidence="1">
    <location>
        <begin position="180"/>
        <end position="201"/>
    </location>
</feature>
<reference evidence="2 3" key="1">
    <citation type="submission" date="2018-10" db="EMBL/GenBank/DDBJ databases">
        <title>Draft genome sequence of the microsporidian Tubulinosema ratisbonensis.</title>
        <authorList>
            <person name="Polonais V."/>
            <person name="Peyretaillade E."/>
            <person name="Niehus S."/>
            <person name="Wawrzyniak I."/>
            <person name="Franchet A."/>
            <person name="Gaspin C."/>
            <person name="Reichstadt M."/>
            <person name="Belser C."/>
            <person name="Labadie K."/>
            <person name="Delbac F."/>
            <person name="Ferrandon D."/>
        </authorList>
    </citation>
    <scope>NUCLEOTIDE SEQUENCE [LARGE SCALE GENOMIC DNA]</scope>
    <source>
        <strain evidence="2 3">Franzen</strain>
    </source>
</reference>